<dbReference type="EMBL" id="SBHS01000030">
    <property type="protein sequence ID" value="TWU72310.1"/>
    <property type="molecule type" value="Genomic_DNA"/>
</dbReference>
<organism evidence="4 5">
    <name type="scientific">Metarhizium rileyi (strain RCEF 4871)</name>
    <name type="common">Nomuraea rileyi</name>
    <dbReference type="NCBI Taxonomy" id="1649241"/>
    <lineage>
        <taxon>Eukaryota</taxon>
        <taxon>Fungi</taxon>
        <taxon>Dikarya</taxon>
        <taxon>Ascomycota</taxon>
        <taxon>Pezizomycotina</taxon>
        <taxon>Sordariomycetes</taxon>
        <taxon>Hypocreomycetidae</taxon>
        <taxon>Hypocreales</taxon>
        <taxon>Clavicipitaceae</taxon>
        <taxon>Metarhizium</taxon>
    </lineage>
</organism>
<dbReference type="AlphaFoldDB" id="A0A5C6G3E7"/>
<dbReference type="GO" id="GO:0003677">
    <property type="term" value="F:DNA binding"/>
    <property type="evidence" value="ECO:0007669"/>
    <property type="project" value="InterPro"/>
</dbReference>
<dbReference type="SUPFAM" id="SSF57701">
    <property type="entry name" value="Zn2/Cys6 DNA-binding domain"/>
    <property type="match status" value="1"/>
</dbReference>
<comment type="caution">
    <text evidence="4">The sequence shown here is derived from an EMBL/GenBank/DDBJ whole genome shotgun (WGS) entry which is preliminary data.</text>
</comment>
<feature type="domain" description="Zn(2)-C6 fungal-type" evidence="3">
    <location>
        <begin position="36"/>
        <end position="66"/>
    </location>
</feature>
<dbReference type="PROSITE" id="PS50048">
    <property type="entry name" value="ZN2_CY6_FUNGAL_2"/>
    <property type="match status" value="1"/>
</dbReference>
<protein>
    <recommendedName>
        <fullName evidence="3">Zn(2)-C6 fungal-type domain-containing protein</fullName>
    </recommendedName>
</protein>
<evidence type="ECO:0000313" key="5">
    <source>
        <dbReference type="Proteomes" id="UP000317257"/>
    </source>
</evidence>
<dbReference type="GO" id="GO:0008270">
    <property type="term" value="F:zinc ion binding"/>
    <property type="evidence" value="ECO:0007669"/>
    <property type="project" value="InterPro"/>
</dbReference>
<keyword evidence="1" id="KW-0539">Nucleus</keyword>
<name>A0A5C6G3E7_METRR</name>
<dbReference type="GO" id="GO:0000981">
    <property type="term" value="F:DNA-binding transcription factor activity, RNA polymerase II-specific"/>
    <property type="evidence" value="ECO:0007669"/>
    <property type="project" value="InterPro"/>
</dbReference>
<dbReference type="GO" id="GO:0006351">
    <property type="term" value="P:DNA-templated transcription"/>
    <property type="evidence" value="ECO:0007669"/>
    <property type="project" value="InterPro"/>
</dbReference>
<dbReference type="InterPro" id="IPR053187">
    <property type="entry name" value="Notoamide_regulator"/>
</dbReference>
<gene>
    <name evidence="4" type="ORF">ED733_004164</name>
</gene>
<proteinExistence type="predicted"/>
<dbReference type="Gene3D" id="4.10.240.10">
    <property type="entry name" value="Zn(2)-C6 fungal-type DNA-binding domain"/>
    <property type="match status" value="1"/>
</dbReference>
<evidence type="ECO:0000256" key="1">
    <source>
        <dbReference type="ARBA" id="ARBA00023242"/>
    </source>
</evidence>
<dbReference type="PROSITE" id="PS00463">
    <property type="entry name" value="ZN2_CY6_FUNGAL_1"/>
    <property type="match status" value="1"/>
</dbReference>
<dbReference type="InterPro" id="IPR036864">
    <property type="entry name" value="Zn2-C6_fun-type_DNA-bd_sf"/>
</dbReference>
<evidence type="ECO:0000313" key="4">
    <source>
        <dbReference type="EMBL" id="TWU72310.1"/>
    </source>
</evidence>
<reference evidence="5" key="1">
    <citation type="submission" date="2018-12" db="EMBL/GenBank/DDBJ databases">
        <title>The complete genome of Metarhizium rileyi, a key fungal pathogen of Lepidoptera.</title>
        <authorList>
            <person name="Binneck E."/>
            <person name="Lastra C.C.L."/>
            <person name="Sosa-Gomez D.R."/>
        </authorList>
    </citation>
    <scope>NUCLEOTIDE SEQUENCE [LARGE SCALE GENOMIC DNA]</scope>
    <source>
        <strain evidence="5">Cep018-CH2</strain>
    </source>
</reference>
<dbReference type="CDD" id="cd12148">
    <property type="entry name" value="fungal_TF_MHR"/>
    <property type="match status" value="1"/>
</dbReference>
<evidence type="ECO:0000259" key="3">
    <source>
        <dbReference type="PROSITE" id="PS50048"/>
    </source>
</evidence>
<feature type="region of interest" description="Disordered" evidence="2">
    <location>
        <begin position="1"/>
        <end position="30"/>
    </location>
</feature>
<dbReference type="CDD" id="cd00067">
    <property type="entry name" value="GAL4"/>
    <property type="match status" value="1"/>
</dbReference>
<dbReference type="Pfam" id="PF00172">
    <property type="entry name" value="Zn_clus"/>
    <property type="match status" value="1"/>
</dbReference>
<evidence type="ECO:0000256" key="2">
    <source>
        <dbReference type="SAM" id="MobiDB-lite"/>
    </source>
</evidence>
<dbReference type="PANTHER" id="PTHR47256">
    <property type="entry name" value="ZN(II)2CYS6 TRANSCRIPTION FACTOR (EUROFUNG)-RELATED"/>
    <property type="match status" value="1"/>
</dbReference>
<dbReference type="Proteomes" id="UP000317257">
    <property type="component" value="Unassembled WGS sequence"/>
</dbReference>
<dbReference type="InterPro" id="IPR001138">
    <property type="entry name" value="Zn2Cys6_DnaBD"/>
</dbReference>
<dbReference type="SMART" id="SM00066">
    <property type="entry name" value="GAL4"/>
    <property type="match status" value="1"/>
</dbReference>
<dbReference type="PANTHER" id="PTHR47256:SF3">
    <property type="entry name" value="ZN(II)2CYS6 TRANSCRIPTION FACTOR (EUROFUNG)"/>
    <property type="match status" value="1"/>
</dbReference>
<accession>A0A5C6G3E7</accession>
<sequence length="637" mass="71635">MSRRQLLPKPTNIPVPQPDPSDESQTAHKRQGVSLACERCRKRKVKCDGGRPSCNPCFAANAECKFMSRGSSLAQRHEGLQESYKELRQAVETLCLGSERDAMDILKHVRQAQSLDNIIPVMCNHPRVVQYRLLSPEQRSSWVKAAQDGDLSECTSPPEPSNWTGQHHVLPVSCWTNLSQDDVWLSHLLRLFWTWDTTLARLFHYDLFVDVISTRQGNDDNFDDQFVAQFCSELLINSILAYSSRCFASSSHHTPKVHGQDFAREAYRLLGAEPLHNSISLLQAVAILSIYEYAFGDPQKGSMLFFGTLLDLRSTLNPVDERLVPDDARIRRRVQDALSLIASGFYCLDVKVCLITSPFVPPGWTAQLLTNGGQAPSPDVSTSDEKLWTPYPISDKPQISYRCDTFRIEYNLVRLTAECLEASEVNGKALMPNHHGAANIYNRLLNWKESNGRRFRGSSSTLPSWTAALAFYHTACIKLLGPFVNLPFLEFPDGKSARILSLEHSESIISIIKEYDVLFSTRHDYWLLHTCETAVRRLLLETNLHGPAKDYLAKGCELLYSIGRYMPQANRILLDVKKYVLENDMAIPDTLKTTLQAGSTRATPTVIANAAYLVLEGDDAGMLPLGQLEFNEIIKSI</sequence>